<organism evidence="7">
    <name type="scientific">Flavonifractor plautii</name>
    <name type="common">Fusobacterium plautii</name>
    <dbReference type="NCBI Taxonomy" id="292800"/>
    <lineage>
        <taxon>Bacteria</taxon>
        <taxon>Bacillati</taxon>
        <taxon>Bacillota</taxon>
        <taxon>Clostridia</taxon>
        <taxon>Eubacteriales</taxon>
        <taxon>Oscillospiraceae</taxon>
        <taxon>Flavonifractor</taxon>
    </lineage>
</organism>
<sequence>MKPKATALYLLQRLLKMLVTVWVVMTIIFFLVRLMPSNPVDRYIEDQMVQYGMTYEDAKTRASFLFDMDLDQPLMAQYLEYLGRAVRLDFGESLLSPGVPVMQIIAARLPWTLFTVGAGLLLSFLVGIVVGTILAFHRDKWYEPLVTGIASFLSAVPDFLLAIFLLLFFGVFTWGGSTLIPIQMLRGNYSMGVTPGWNLAFIQDVFLHALIPILTYMLSQLGVWILLMKGCTTNCLNTDYVTMAKIRGLPPGKVLFSYIGRNALLPIVTEFAMRLGFIVGGALIIEQLFVYQGIGLELLNATNGRDYPLMQGVFLIMSIAIVLCNFLAEVFYVILDPRIKGQKKGGG</sequence>
<name>A0A6N2YRP1_FLAPL</name>
<dbReference type="PANTHER" id="PTHR43376:SF1">
    <property type="entry name" value="OLIGOPEPTIDE TRANSPORT SYSTEM PERMEASE PROTEIN"/>
    <property type="match status" value="1"/>
</dbReference>
<comment type="similarity">
    <text evidence="5">Belongs to the binding-protein-dependent transport system permease family.</text>
</comment>
<dbReference type="InterPro" id="IPR000515">
    <property type="entry name" value="MetI-like"/>
</dbReference>
<evidence type="ECO:0000256" key="5">
    <source>
        <dbReference type="RuleBase" id="RU363032"/>
    </source>
</evidence>
<proteinExistence type="inferred from homology"/>
<keyword evidence="4 5" id="KW-0472">Membrane</keyword>
<keyword evidence="5" id="KW-0813">Transport</keyword>
<comment type="subcellular location">
    <subcellularLocation>
        <location evidence="5">Cell membrane</location>
        <topology evidence="5">Multi-pass membrane protein</topology>
    </subcellularLocation>
    <subcellularLocation>
        <location evidence="1">Membrane</location>
        <topology evidence="1">Multi-pass membrane protein</topology>
    </subcellularLocation>
</comment>
<dbReference type="SUPFAM" id="SSF161098">
    <property type="entry name" value="MetI-like"/>
    <property type="match status" value="1"/>
</dbReference>
<evidence type="ECO:0000259" key="6">
    <source>
        <dbReference type="PROSITE" id="PS50928"/>
    </source>
</evidence>
<evidence type="ECO:0000256" key="4">
    <source>
        <dbReference type="ARBA" id="ARBA00023136"/>
    </source>
</evidence>
<evidence type="ECO:0000313" key="7">
    <source>
        <dbReference type="EMBL" id="VYT68526.1"/>
    </source>
</evidence>
<dbReference type="PROSITE" id="PS50928">
    <property type="entry name" value="ABC_TM1"/>
    <property type="match status" value="1"/>
</dbReference>
<feature type="transmembrane region" description="Helical" evidence="5">
    <location>
        <begin position="205"/>
        <end position="227"/>
    </location>
</feature>
<accession>A0A6N2YRP1</accession>
<dbReference type="RefSeq" id="WP_156620970.1">
    <property type="nucleotide sequence ID" value="NZ_CACRUB010000014.1"/>
</dbReference>
<feature type="domain" description="ABC transmembrane type-1" evidence="6">
    <location>
        <begin position="109"/>
        <end position="328"/>
    </location>
</feature>
<dbReference type="GO" id="GO:0005886">
    <property type="term" value="C:plasma membrane"/>
    <property type="evidence" value="ECO:0007669"/>
    <property type="project" value="UniProtKB-SubCell"/>
</dbReference>
<evidence type="ECO:0000256" key="3">
    <source>
        <dbReference type="ARBA" id="ARBA00022989"/>
    </source>
</evidence>
<dbReference type="AlphaFoldDB" id="A0A6N2YRP1"/>
<feature type="transmembrane region" description="Helical" evidence="5">
    <location>
        <begin position="111"/>
        <end position="136"/>
    </location>
</feature>
<dbReference type="GO" id="GO:0055085">
    <property type="term" value="P:transmembrane transport"/>
    <property type="evidence" value="ECO:0007669"/>
    <property type="project" value="InterPro"/>
</dbReference>
<feature type="transmembrane region" description="Helical" evidence="5">
    <location>
        <begin position="314"/>
        <end position="335"/>
    </location>
</feature>
<dbReference type="CDD" id="cd06261">
    <property type="entry name" value="TM_PBP2"/>
    <property type="match status" value="1"/>
</dbReference>
<dbReference type="EMBL" id="CACRUB010000014">
    <property type="protein sequence ID" value="VYT68526.1"/>
    <property type="molecule type" value="Genomic_DNA"/>
</dbReference>
<gene>
    <name evidence="7" type="primary">nikB</name>
    <name evidence="7" type="ORF">FPLFYP42_00248</name>
</gene>
<keyword evidence="2 5" id="KW-0812">Transmembrane</keyword>
<protein>
    <submittedName>
        <fullName evidence="7">Nickel transport system permease protein NikB</fullName>
    </submittedName>
</protein>
<keyword evidence="3 5" id="KW-1133">Transmembrane helix</keyword>
<feature type="transmembrane region" description="Helical" evidence="5">
    <location>
        <begin position="271"/>
        <end position="294"/>
    </location>
</feature>
<dbReference type="PANTHER" id="PTHR43376">
    <property type="entry name" value="OLIGOPEPTIDE TRANSPORT SYSTEM PERMEASE PROTEIN"/>
    <property type="match status" value="1"/>
</dbReference>
<evidence type="ECO:0000256" key="2">
    <source>
        <dbReference type="ARBA" id="ARBA00022692"/>
    </source>
</evidence>
<dbReference type="InterPro" id="IPR035906">
    <property type="entry name" value="MetI-like_sf"/>
</dbReference>
<feature type="transmembrane region" description="Helical" evidence="5">
    <location>
        <begin position="148"/>
        <end position="174"/>
    </location>
</feature>
<feature type="transmembrane region" description="Helical" evidence="5">
    <location>
        <begin position="14"/>
        <end position="32"/>
    </location>
</feature>
<reference evidence="7" key="1">
    <citation type="submission" date="2019-11" db="EMBL/GenBank/DDBJ databases">
        <authorList>
            <person name="Feng L."/>
        </authorList>
    </citation>
    <scope>NUCLEOTIDE SEQUENCE</scope>
    <source>
        <strain evidence="7">FplautiiLFYP42</strain>
    </source>
</reference>
<dbReference type="Gene3D" id="1.10.3720.10">
    <property type="entry name" value="MetI-like"/>
    <property type="match status" value="1"/>
</dbReference>
<dbReference type="Pfam" id="PF00528">
    <property type="entry name" value="BPD_transp_1"/>
    <property type="match status" value="1"/>
</dbReference>
<evidence type="ECO:0000256" key="1">
    <source>
        <dbReference type="ARBA" id="ARBA00004141"/>
    </source>
</evidence>